<evidence type="ECO:0000313" key="2">
    <source>
        <dbReference type="EMBL" id="KAJ7351339.1"/>
    </source>
</evidence>
<comment type="caution">
    <text evidence="2">The sequence shown here is derived from an EMBL/GenBank/DDBJ whole genome shotgun (WGS) entry which is preliminary data.</text>
</comment>
<dbReference type="EMBL" id="JARIHO010000013">
    <property type="protein sequence ID" value="KAJ7351339.1"/>
    <property type="molecule type" value="Genomic_DNA"/>
</dbReference>
<feature type="region of interest" description="Disordered" evidence="1">
    <location>
        <begin position="294"/>
        <end position="317"/>
    </location>
</feature>
<proteinExistence type="predicted"/>
<organism evidence="2 3">
    <name type="scientific">Mycena albidolilacea</name>
    <dbReference type="NCBI Taxonomy" id="1033008"/>
    <lineage>
        <taxon>Eukaryota</taxon>
        <taxon>Fungi</taxon>
        <taxon>Dikarya</taxon>
        <taxon>Basidiomycota</taxon>
        <taxon>Agaricomycotina</taxon>
        <taxon>Agaricomycetes</taxon>
        <taxon>Agaricomycetidae</taxon>
        <taxon>Agaricales</taxon>
        <taxon>Marasmiineae</taxon>
        <taxon>Mycenaceae</taxon>
        <taxon>Mycena</taxon>
    </lineage>
</organism>
<dbReference type="Proteomes" id="UP001218218">
    <property type="component" value="Unassembled WGS sequence"/>
</dbReference>
<evidence type="ECO:0000256" key="1">
    <source>
        <dbReference type="SAM" id="MobiDB-lite"/>
    </source>
</evidence>
<evidence type="ECO:0000313" key="3">
    <source>
        <dbReference type="Proteomes" id="UP001218218"/>
    </source>
</evidence>
<name>A0AAD7A7M9_9AGAR</name>
<keyword evidence="3" id="KW-1185">Reference proteome</keyword>
<gene>
    <name evidence="2" type="ORF">DFH08DRAFT_806062</name>
</gene>
<dbReference type="AlphaFoldDB" id="A0AAD7A7M9"/>
<accession>A0AAD7A7M9</accession>
<feature type="compositionally biased region" description="Polar residues" evidence="1">
    <location>
        <begin position="122"/>
        <end position="141"/>
    </location>
</feature>
<reference evidence="2" key="1">
    <citation type="submission" date="2023-03" db="EMBL/GenBank/DDBJ databases">
        <title>Massive genome expansion in bonnet fungi (Mycena s.s.) driven by repeated elements and novel gene families across ecological guilds.</title>
        <authorList>
            <consortium name="Lawrence Berkeley National Laboratory"/>
            <person name="Harder C.B."/>
            <person name="Miyauchi S."/>
            <person name="Viragh M."/>
            <person name="Kuo A."/>
            <person name="Thoen E."/>
            <person name="Andreopoulos B."/>
            <person name="Lu D."/>
            <person name="Skrede I."/>
            <person name="Drula E."/>
            <person name="Henrissat B."/>
            <person name="Morin E."/>
            <person name="Kohler A."/>
            <person name="Barry K."/>
            <person name="LaButti K."/>
            <person name="Morin E."/>
            <person name="Salamov A."/>
            <person name="Lipzen A."/>
            <person name="Mereny Z."/>
            <person name="Hegedus B."/>
            <person name="Baldrian P."/>
            <person name="Stursova M."/>
            <person name="Weitz H."/>
            <person name="Taylor A."/>
            <person name="Grigoriev I.V."/>
            <person name="Nagy L.G."/>
            <person name="Martin F."/>
            <person name="Kauserud H."/>
        </authorList>
    </citation>
    <scope>NUCLEOTIDE SEQUENCE</scope>
    <source>
        <strain evidence="2">CBHHK002</strain>
    </source>
</reference>
<feature type="region of interest" description="Disordered" evidence="1">
    <location>
        <begin position="92"/>
        <end position="141"/>
    </location>
</feature>
<protein>
    <submittedName>
        <fullName evidence="2">Uncharacterized protein</fullName>
    </submittedName>
</protein>
<sequence>MKRPTASAIKAAINLGLPGLGLISSTMSRRKRPAKETTTETESLEFVSAFTICYSRHILVCSSANEKRRQRAAEYRRRPEIREKQRLIMAERRAAAKARRRQRDPPKKPKPQPIPPSPEQLVPTSPESDDGSNSADENPSLNDSLASAELFAVGVLTELKQSQDAETEPRLDAVVTDEVLLALGKLAQLKQSRTITALREPSMASDQVMHGALHITMPIDVGEVSPSETSSVEAVHEEPVRRPHANQCVHYQPKILPGYVTPASAVQKKIRRELGITGPLTGIQIAQLKAYELRRPSSRKRHHQADEATDSLPHATRPFLSTARRQGICMWRQQLTDFEKDWDMHVRRDFAEQALRGWGLFLE</sequence>